<proteinExistence type="predicted"/>
<gene>
    <name evidence="4" type="ORF">CYLTODRAFT_422005</name>
</gene>
<dbReference type="Proteomes" id="UP000054007">
    <property type="component" value="Unassembled WGS sequence"/>
</dbReference>
<dbReference type="OrthoDB" id="1621678at2759"/>
<evidence type="ECO:0000256" key="2">
    <source>
        <dbReference type="ARBA" id="ARBA00023239"/>
    </source>
</evidence>
<dbReference type="Gene3D" id="3.20.20.60">
    <property type="entry name" value="Phosphoenolpyruvate-binding domains"/>
    <property type="match status" value="1"/>
</dbReference>
<dbReference type="AlphaFoldDB" id="A0A0D7BC09"/>
<dbReference type="InterPro" id="IPR015813">
    <property type="entry name" value="Pyrv/PenolPyrv_kinase-like_dom"/>
</dbReference>
<dbReference type="EMBL" id="KN880511">
    <property type="protein sequence ID" value="KIY68058.1"/>
    <property type="molecule type" value="Genomic_DNA"/>
</dbReference>
<keyword evidence="4" id="KW-0670">Pyruvate</keyword>
<evidence type="ECO:0000259" key="3">
    <source>
        <dbReference type="Pfam" id="PF03328"/>
    </source>
</evidence>
<keyword evidence="1" id="KW-0479">Metal-binding</keyword>
<dbReference type="GO" id="GO:0005737">
    <property type="term" value="C:cytoplasm"/>
    <property type="evidence" value="ECO:0007669"/>
    <property type="project" value="TreeGrafter"/>
</dbReference>
<keyword evidence="2" id="KW-0456">Lyase</keyword>
<dbReference type="GO" id="GO:0016832">
    <property type="term" value="F:aldehyde-lyase activity"/>
    <property type="evidence" value="ECO:0007669"/>
    <property type="project" value="TreeGrafter"/>
</dbReference>
<dbReference type="GO" id="GO:0046872">
    <property type="term" value="F:metal ion binding"/>
    <property type="evidence" value="ECO:0007669"/>
    <property type="project" value="UniProtKB-KW"/>
</dbReference>
<evidence type="ECO:0000313" key="4">
    <source>
        <dbReference type="EMBL" id="KIY68058.1"/>
    </source>
</evidence>
<dbReference type="STRING" id="1314674.A0A0D7BC09"/>
<accession>A0A0D7BC09</accession>
<organism evidence="4 5">
    <name type="scientific">Cylindrobasidium torrendii FP15055 ss-10</name>
    <dbReference type="NCBI Taxonomy" id="1314674"/>
    <lineage>
        <taxon>Eukaryota</taxon>
        <taxon>Fungi</taxon>
        <taxon>Dikarya</taxon>
        <taxon>Basidiomycota</taxon>
        <taxon>Agaricomycotina</taxon>
        <taxon>Agaricomycetes</taxon>
        <taxon>Agaricomycetidae</taxon>
        <taxon>Agaricales</taxon>
        <taxon>Marasmiineae</taxon>
        <taxon>Physalacriaceae</taxon>
        <taxon>Cylindrobasidium</taxon>
    </lineage>
</organism>
<dbReference type="SUPFAM" id="SSF51621">
    <property type="entry name" value="Phosphoenolpyruvate/pyruvate domain"/>
    <property type="match status" value="1"/>
</dbReference>
<sequence length="286" mass="31148">MPSMQQYNASHVRQSPNLRQALRDSQETGKNLFGAVVGFPSVDVAKVVAATETDWIMLDLEHTPMAPNLMVDMLTAMRASGRGRSISVVRIPGHADTHHSWATWALDAGASGIVTPHTETADQVRALIKAIKFPPMGTRGYPPFAFLPIDGQTADTNGKTWYETANEHIAVIPQIESAEGMSNAEEIMQIPGVDCIMIGAYDLMLDVGSSEKAAELIKGVEALAKKYNMPLLSFAFDTASVIDRVEKGYRMIIVSSDVYSITAATNKMLEDVRKAEEEYLQGKATS</sequence>
<keyword evidence="5" id="KW-1185">Reference proteome</keyword>
<dbReference type="InterPro" id="IPR050251">
    <property type="entry name" value="HpcH-HpaI_aldolase"/>
</dbReference>
<evidence type="ECO:0000313" key="5">
    <source>
        <dbReference type="Proteomes" id="UP000054007"/>
    </source>
</evidence>
<dbReference type="InterPro" id="IPR040442">
    <property type="entry name" value="Pyrv_kinase-like_dom_sf"/>
</dbReference>
<name>A0A0D7BC09_9AGAR</name>
<feature type="domain" description="HpcH/HpaI aldolase/citrate lyase" evidence="3">
    <location>
        <begin position="43"/>
        <end position="216"/>
    </location>
</feature>
<dbReference type="PANTHER" id="PTHR30502:SF8">
    <property type="entry name" value="SYNTHASE, PUTATIVE-RELATED"/>
    <property type="match status" value="1"/>
</dbReference>
<dbReference type="PANTHER" id="PTHR30502">
    <property type="entry name" value="2-KETO-3-DEOXY-L-RHAMNONATE ALDOLASE"/>
    <property type="match status" value="1"/>
</dbReference>
<dbReference type="Pfam" id="PF03328">
    <property type="entry name" value="HpcH_HpaI"/>
    <property type="match status" value="1"/>
</dbReference>
<evidence type="ECO:0000256" key="1">
    <source>
        <dbReference type="ARBA" id="ARBA00022723"/>
    </source>
</evidence>
<reference evidence="4 5" key="1">
    <citation type="journal article" date="2015" name="Fungal Genet. Biol.">
        <title>Evolution of novel wood decay mechanisms in Agaricales revealed by the genome sequences of Fistulina hepatica and Cylindrobasidium torrendii.</title>
        <authorList>
            <person name="Floudas D."/>
            <person name="Held B.W."/>
            <person name="Riley R."/>
            <person name="Nagy L.G."/>
            <person name="Koehler G."/>
            <person name="Ransdell A.S."/>
            <person name="Younus H."/>
            <person name="Chow J."/>
            <person name="Chiniquy J."/>
            <person name="Lipzen A."/>
            <person name="Tritt A."/>
            <person name="Sun H."/>
            <person name="Haridas S."/>
            <person name="LaButti K."/>
            <person name="Ohm R.A."/>
            <person name="Kues U."/>
            <person name="Blanchette R.A."/>
            <person name="Grigoriev I.V."/>
            <person name="Minto R.E."/>
            <person name="Hibbett D.S."/>
        </authorList>
    </citation>
    <scope>NUCLEOTIDE SEQUENCE [LARGE SCALE GENOMIC DNA]</scope>
    <source>
        <strain evidence="4 5">FP15055 ss-10</strain>
    </source>
</reference>
<protein>
    <submittedName>
        <fullName evidence="4">Phosphoenolpyruvate/pyruvate domain-containing protein</fullName>
    </submittedName>
</protein>
<dbReference type="InterPro" id="IPR005000">
    <property type="entry name" value="Aldolase/citrate-lyase_domain"/>
</dbReference>